<comment type="caution">
    <text evidence="2">The sequence shown here is derived from an EMBL/GenBank/DDBJ whole genome shotgun (WGS) entry which is preliminary data.</text>
</comment>
<feature type="region of interest" description="Disordered" evidence="1">
    <location>
        <begin position="55"/>
        <end position="161"/>
    </location>
</feature>
<dbReference type="RefSeq" id="WP_400188468.1">
    <property type="nucleotide sequence ID" value="NZ_JBGORX010000008.1"/>
</dbReference>
<evidence type="ECO:0000313" key="2">
    <source>
        <dbReference type="EMBL" id="MFJ1269651.1"/>
    </source>
</evidence>
<accession>A0ABW8DCU3</accession>
<protein>
    <submittedName>
        <fullName evidence="2">Uncharacterized protein</fullName>
    </submittedName>
</protein>
<evidence type="ECO:0000256" key="1">
    <source>
        <dbReference type="SAM" id="MobiDB-lite"/>
    </source>
</evidence>
<feature type="compositionally biased region" description="Low complexity" evidence="1">
    <location>
        <begin position="109"/>
        <end position="120"/>
    </location>
</feature>
<keyword evidence="3" id="KW-1185">Reference proteome</keyword>
<name>A0ABW8DCU3_9GAMM</name>
<dbReference type="Proteomes" id="UP001615550">
    <property type="component" value="Unassembled WGS sequence"/>
</dbReference>
<dbReference type="EMBL" id="JBGORX010000008">
    <property type="protein sequence ID" value="MFJ1269651.1"/>
    <property type="molecule type" value="Genomic_DNA"/>
</dbReference>
<evidence type="ECO:0000313" key="3">
    <source>
        <dbReference type="Proteomes" id="UP001615550"/>
    </source>
</evidence>
<feature type="compositionally biased region" description="Polar residues" evidence="1">
    <location>
        <begin position="124"/>
        <end position="141"/>
    </location>
</feature>
<organism evidence="2 3">
    <name type="scientific">Legionella lytica</name>
    <dbReference type="NCBI Taxonomy" id="96232"/>
    <lineage>
        <taxon>Bacteria</taxon>
        <taxon>Pseudomonadati</taxon>
        <taxon>Pseudomonadota</taxon>
        <taxon>Gammaproteobacteria</taxon>
        <taxon>Legionellales</taxon>
        <taxon>Legionellaceae</taxon>
        <taxon>Legionella</taxon>
    </lineage>
</organism>
<sequence>MTIFEILKKIFCCGSSTLPTEQEPILSADAGNGGAYQDIYIYGGNDGVNTIGVNADPPTTPIKKGRETASAPPSPGFFVGDAAKPTSHHQTPPSPGFFYVDSTTPKKMTSGTHSTPSTPGFYVESQTPNPSPAKSTHSSPEFSLRTGDDDEEDTTTQQWVP</sequence>
<proteinExistence type="predicted"/>
<reference evidence="2 3" key="1">
    <citation type="submission" date="2024-08" db="EMBL/GenBank/DDBJ databases">
        <title>Draft Genome Sequence of Legionella lytica strain DSB2004, Isolated From a Fire Sprinkler System.</title>
        <authorList>
            <person name="Everhart A.D."/>
            <person name="Kidane D.T."/>
            <person name="Farone A.L."/>
            <person name="Farone M.B."/>
        </authorList>
    </citation>
    <scope>NUCLEOTIDE SEQUENCE [LARGE SCALE GENOMIC DNA]</scope>
    <source>
        <strain evidence="2 3">DSB2004</strain>
    </source>
</reference>
<gene>
    <name evidence="2" type="ORF">ACD661_13890</name>
</gene>